<evidence type="ECO:0000256" key="2">
    <source>
        <dbReference type="ARBA" id="ARBA00022617"/>
    </source>
</evidence>
<dbReference type="RefSeq" id="WP_141655717.1">
    <property type="nucleotide sequence ID" value="NZ_CYHF01000002.1"/>
</dbReference>
<organism evidence="10 11">
    <name type="scientific">Thiomonas bhubaneswarensis</name>
    <dbReference type="NCBI Taxonomy" id="339866"/>
    <lineage>
        <taxon>Bacteria</taxon>
        <taxon>Pseudomonadati</taxon>
        <taxon>Pseudomonadota</taxon>
        <taxon>Betaproteobacteria</taxon>
        <taxon>Burkholderiales</taxon>
        <taxon>Thiomonas</taxon>
    </lineage>
</organism>
<keyword evidence="6 8" id="KW-0408">Iron</keyword>
<dbReference type="Proteomes" id="UP000183649">
    <property type="component" value="Unassembled WGS sequence"/>
</dbReference>
<comment type="subcellular location">
    <subcellularLocation>
        <location evidence="1">Membrane</location>
    </subcellularLocation>
</comment>
<dbReference type="GO" id="GO:0046872">
    <property type="term" value="F:metal ion binding"/>
    <property type="evidence" value="ECO:0007669"/>
    <property type="project" value="UniProtKB-KW"/>
</dbReference>
<dbReference type="PANTHER" id="PTHR10266">
    <property type="entry name" value="CYTOCHROME C1"/>
    <property type="match status" value="1"/>
</dbReference>
<evidence type="ECO:0000313" key="10">
    <source>
        <dbReference type="EMBL" id="CUA94950.1"/>
    </source>
</evidence>
<evidence type="ECO:0000256" key="6">
    <source>
        <dbReference type="ARBA" id="ARBA00023004"/>
    </source>
</evidence>
<evidence type="ECO:0000256" key="5">
    <source>
        <dbReference type="ARBA" id="ARBA00022989"/>
    </source>
</evidence>
<keyword evidence="11" id="KW-1185">Reference proteome</keyword>
<keyword evidence="5 9" id="KW-1133">Transmembrane helix</keyword>
<dbReference type="GO" id="GO:0016020">
    <property type="term" value="C:membrane"/>
    <property type="evidence" value="ECO:0007669"/>
    <property type="project" value="UniProtKB-SubCell"/>
</dbReference>
<feature type="binding site" description="covalent" evidence="8">
    <location>
        <position position="76"/>
    </location>
    <ligand>
        <name>heme c</name>
        <dbReference type="ChEBI" id="CHEBI:61717"/>
    </ligand>
</feature>
<dbReference type="InterPro" id="IPR036909">
    <property type="entry name" value="Cyt_c-like_dom_sf"/>
</dbReference>
<name>A0A0K6HVM7_9BURK</name>
<protein>
    <submittedName>
        <fullName evidence="10">Cytochrome c1</fullName>
    </submittedName>
</protein>
<reference evidence="11" key="1">
    <citation type="submission" date="2015-08" db="EMBL/GenBank/DDBJ databases">
        <authorList>
            <person name="Varghese N."/>
        </authorList>
    </citation>
    <scope>NUCLEOTIDE SEQUENCE [LARGE SCALE GENOMIC DNA]</scope>
    <source>
        <strain evidence="11">DSM 18181</strain>
    </source>
</reference>
<evidence type="ECO:0000256" key="7">
    <source>
        <dbReference type="ARBA" id="ARBA00023136"/>
    </source>
</evidence>
<dbReference type="STRING" id="339866.GCA_001418255_00802"/>
<dbReference type="OrthoDB" id="9798864at2"/>
<evidence type="ECO:0000256" key="8">
    <source>
        <dbReference type="PIRSR" id="PIRSR602326-1"/>
    </source>
</evidence>
<evidence type="ECO:0000256" key="3">
    <source>
        <dbReference type="ARBA" id="ARBA00022692"/>
    </source>
</evidence>
<dbReference type="SUPFAM" id="SSF46626">
    <property type="entry name" value="Cytochrome c"/>
    <property type="match status" value="1"/>
</dbReference>
<dbReference type="InterPro" id="IPR002326">
    <property type="entry name" value="Cyt_c1"/>
</dbReference>
<dbReference type="AlphaFoldDB" id="A0A0K6HVM7"/>
<feature type="transmembrane region" description="Helical" evidence="9">
    <location>
        <begin position="249"/>
        <end position="267"/>
    </location>
</feature>
<dbReference type="Gene3D" id="1.10.760.10">
    <property type="entry name" value="Cytochrome c-like domain"/>
    <property type="match status" value="1"/>
</dbReference>
<keyword evidence="2 8" id="KW-0349">Heme</keyword>
<feature type="binding site" description="covalent" evidence="8">
    <location>
        <position position="77"/>
    </location>
    <ligand>
        <name>heme c</name>
        <dbReference type="ChEBI" id="CHEBI:61717"/>
    </ligand>
</feature>
<evidence type="ECO:0000256" key="1">
    <source>
        <dbReference type="ARBA" id="ARBA00004370"/>
    </source>
</evidence>
<dbReference type="GO" id="GO:0009055">
    <property type="term" value="F:electron transfer activity"/>
    <property type="evidence" value="ECO:0007669"/>
    <property type="project" value="InterPro"/>
</dbReference>
<evidence type="ECO:0000313" key="11">
    <source>
        <dbReference type="Proteomes" id="UP000183649"/>
    </source>
</evidence>
<evidence type="ECO:0000256" key="9">
    <source>
        <dbReference type="SAM" id="Phobius"/>
    </source>
</evidence>
<evidence type="ECO:0000256" key="4">
    <source>
        <dbReference type="ARBA" id="ARBA00022723"/>
    </source>
</evidence>
<dbReference type="Pfam" id="PF02167">
    <property type="entry name" value="Cytochrom_C1"/>
    <property type="match status" value="1"/>
</dbReference>
<feature type="binding site" description="covalent" evidence="8">
    <location>
        <position position="73"/>
    </location>
    <ligand>
        <name>heme c</name>
        <dbReference type="ChEBI" id="CHEBI:61717"/>
    </ligand>
</feature>
<keyword evidence="3 9" id="KW-0812">Transmembrane</keyword>
<accession>A0A0K6HVM7</accession>
<keyword evidence="4 8" id="KW-0479">Metal-binding</keyword>
<gene>
    <name evidence="10" type="ORF">Ga0061069_102278</name>
</gene>
<dbReference type="EMBL" id="CYHF01000002">
    <property type="protein sequence ID" value="CUA94950.1"/>
    <property type="molecule type" value="Genomic_DNA"/>
</dbReference>
<proteinExistence type="predicted"/>
<keyword evidence="7 9" id="KW-0472">Membrane</keyword>
<comment type="cofactor">
    <cofactor evidence="8">
        <name>heme c</name>
        <dbReference type="ChEBI" id="CHEBI:61717"/>
    </cofactor>
    <text evidence="8">Binds 1 heme c group covalently per subunit.</text>
</comment>
<dbReference type="PANTHER" id="PTHR10266:SF3">
    <property type="entry name" value="CYTOCHROME C1, HEME PROTEIN, MITOCHONDRIAL"/>
    <property type="match status" value="1"/>
</dbReference>
<dbReference type="GO" id="GO:0020037">
    <property type="term" value="F:heme binding"/>
    <property type="evidence" value="ECO:0007669"/>
    <property type="project" value="InterPro"/>
</dbReference>
<sequence>MPATMTALLRPLLRPLLPPNLRRLCLGLLLGLMLQGMANAASEEQEIPLDHAPYRVNNVLALQNGARLFVNYCIGCHSAKYMRYESLRGIGLNDDQIQHNLMFGDAKIGDTMRVAMTPAQAEKWFGTEPPDLSIITKALASHRGSGADYLYTYLRTFYRDDTRPTGWNNLVFPGVGMPNPLWMLQGERAANFQIGPDPSDPAVKLKTFAGYTQLTQGSETTTEYDSTVADLVAYMQWMAEPDQLLRKRLGVIVLIFLGLFSFITWKLKSEYWKDVT</sequence>